<feature type="transmembrane region" description="Helical" evidence="7">
    <location>
        <begin position="276"/>
        <end position="294"/>
    </location>
</feature>
<accession>A0A1Q8R1C8</accession>
<feature type="transmembrane region" description="Helical" evidence="7">
    <location>
        <begin position="43"/>
        <end position="64"/>
    </location>
</feature>
<feature type="transmembrane region" description="Helical" evidence="7">
    <location>
        <begin position="332"/>
        <end position="353"/>
    </location>
</feature>
<evidence type="ECO:0000256" key="1">
    <source>
        <dbReference type="ARBA" id="ARBA00004651"/>
    </source>
</evidence>
<evidence type="ECO:0000256" key="2">
    <source>
        <dbReference type="ARBA" id="ARBA00022448"/>
    </source>
</evidence>
<evidence type="ECO:0000259" key="8">
    <source>
        <dbReference type="PROSITE" id="PS50850"/>
    </source>
</evidence>
<dbReference type="PANTHER" id="PTHR43124">
    <property type="entry name" value="PURINE EFFLUX PUMP PBUE"/>
    <property type="match status" value="1"/>
</dbReference>
<evidence type="ECO:0000256" key="6">
    <source>
        <dbReference type="ARBA" id="ARBA00023136"/>
    </source>
</evidence>
<sequence>MNTNKNGKRIITLLGLAGFIVMADNWVVSPILPAISQNLTIDISRAGLLITAYMIPFGIFQIIFGPLADRYGKKQVITFAMIMFTIATGLCALGSSLTSLAIFRALTGVFAASVMPISLALIGDMFPIQERQGAIGTFMGISFLGQGLSMAIGGTIAYFLNWRGVFGVYAILAIIPTLLIIKNYKSLPSEKHPDSKLFAPYAKLLGTSRSLFTYIIVLLEGIFIIGSFSYAGAYIAKTYGFNYLYIGLIMTAFGIMSVIGGRMSGKLAAKMGARKVLSLGLVSAAVADIIIYLYGDVLGMLILGIALLGLGFIFTHSTLLTRATEFAQKARGAAMSLVAFFFMGGGGIGTAIGGRVISAVGLNNLFLINGIALIITLLLSFVMIRDHVVEPDESKEEIGNL</sequence>
<dbReference type="GO" id="GO:0022857">
    <property type="term" value="F:transmembrane transporter activity"/>
    <property type="evidence" value="ECO:0007669"/>
    <property type="project" value="InterPro"/>
</dbReference>
<dbReference type="PROSITE" id="PS50850">
    <property type="entry name" value="MFS"/>
    <property type="match status" value="1"/>
</dbReference>
<feature type="transmembrane region" description="Helical" evidence="7">
    <location>
        <begin position="166"/>
        <end position="184"/>
    </location>
</feature>
<evidence type="ECO:0000313" key="9">
    <source>
        <dbReference type="EMBL" id="OLN33230.1"/>
    </source>
</evidence>
<feature type="transmembrane region" description="Helical" evidence="7">
    <location>
        <begin position="300"/>
        <end position="320"/>
    </location>
</feature>
<comment type="subcellular location">
    <subcellularLocation>
        <location evidence="1">Cell membrane</location>
        <topology evidence="1">Multi-pass membrane protein</topology>
    </subcellularLocation>
</comment>
<dbReference type="Gene3D" id="1.20.1250.20">
    <property type="entry name" value="MFS general substrate transporter like domains"/>
    <property type="match status" value="1"/>
</dbReference>
<evidence type="ECO:0000256" key="5">
    <source>
        <dbReference type="ARBA" id="ARBA00022989"/>
    </source>
</evidence>
<evidence type="ECO:0000256" key="7">
    <source>
        <dbReference type="SAM" id="Phobius"/>
    </source>
</evidence>
<evidence type="ECO:0000256" key="3">
    <source>
        <dbReference type="ARBA" id="ARBA00022475"/>
    </source>
</evidence>
<dbReference type="AlphaFoldDB" id="A0A1Q8R1C8"/>
<keyword evidence="2" id="KW-0813">Transport</keyword>
<dbReference type="PANTHER" id="PTHR43124:SF3">
    <property type="entry name" value="CHLORAMPHENICOL EFFLUX PUMP RV0191"/>
    <property type="match status" value="1"/>
</dbReference>
<dbReference type="CDD" id="cd17324">
    <property type="entry name" value="MFS_NepI_like"/>
    <property type="match status" value="1"/>
</dbReference>
<dbReference type="STRING" id="1888891.DSOL_0957"/>
<gene>
    <name evidence="9" type="ORF">DSOL_0957</name>
</gene>
<feature type="transmembrane region" description="Helical" evidence="7">
    <location>
        <begin position="211"/>
        <end position="231"/>
    </location>
</feature>
<keyword evidence="10" id="KW-1185">Reference proteome</keyword>
<dbReference type="SUPFAM" id="SSF103473">
    <property type="entry name" value="MFS general substrate transporter"/>
    <property type="match status" value="1"/>
</dbReference>
<dbReference type="OrthoDB" id="9816041at2"/>
<feature type="transmembrane region" description="Helical" evidence="7">
    <location>
        <begin position="76"/>
        <end position="95"/>
    </location>
</feature>
<feature type="domain" description="Major facilitator superfamily (MFS) profile" evidence="8">
    <location>
        <begin position="10"/>
        <end position="388"/>
    </location>
</feature>
<feature type="transmembrane region" description="Helical" evidence="7">
    <location>
        <begin position="243"/>
        <end position="264"/>
    </location>
</feature>
<dbReference type="GO" id="GO:0005886">
    <property type="term" value="C:plasma membrane"/>
    <property type="evidence" value="ECO:0007669"/>
    <property type="project" value="UniProtKB-SubCell"/>
</dbReference>
<dbReference type="InterPro" id="IPR011701">
    <property type="entry name" value="MFS"/>
</dbReference>
<keyword evidence="6 7" id="KW-0472">Membrane</keyword>
<organism evidence="9 10">
    <name type="scientific">Desulfosporosinus metallidurans</name>
    <dbReference type="NCBI Taxonomy" id="1888891"/>
    <lineage>
        <taxon>Bacteria</taxon>
        <taxon>Bacillati</taxon>
        <taxon>Bacillota</taxon>
        <taxon>Clostridia</taxon>
        <taxon>Eubacteriales</taxon>
        <taxon>Desulfitobacteriaceae</taxon>
        <taxon>Desulfosporosinus</taxon>
    </lineage>
</organism>
<protein>
    <submittedName>
        <fullName evidence="9">Putative membrane transport protein</fullName>
    </submittedName>
</protein>
<feature type="transmembrane region" description="Helical" evidence="7">
    <location>
        <begin position="101"/>
        <end position="122"/>
    </location>
</feature>
<name>A0A1Q8R1C8_9FIRM</name>
<dbReference type="EMBL" id="MLBF01000004">
    <property type="protein sequence ID" value="OLN33230.1"/>
    <property type="molecule type" value="Genomic_DNA"/>
</dbReference>
<evidence type="ECO:0000313" key="10">
    <source>
        <dbReference type="Proteomes" id="UP000186102"/>
    </source>
</evidence>
<feature type="transmembrane region" description="Helical" evidence="7">
    <location>
        <begin position="134"/>
        <end position="160"/>
    </location>
</feature>
<dbReference type="RefSeq" id="WP_075363718.1">
    <property type="nucleotide sequence ID" value="NZ_MLBF01000004.1"/>
</dbReference>
<proteinExistence type="predicted"/>
<dbReference type="InterPro" id="IPR020846">
    <property type="entry name" value="MFS_dom"/>
</dbReference>
<evidence type="ECO:0000256" key="4">
    <source>
        <dbReference type="ARBA" id="ARBA00022692"/>
    </source>
</evidence>
<keyword evidence="3" id="KW-1003">Cell membrane</keyword>
<comment type="caution">
    <text evidence="9">The sequence shown here is derived from an EMBL/GenBank/DDBJ whole genome shotgun (WGS) entry which is preliminary data.</text>
</comment>
<dbReference type="Pfam" id="PF07690">
    <property type="entry name" value="MFS_1"/>
    <property type="match status" value="1"/>
</dbReference>
<reference evidence="9 10" key="1">
    <citation type="submission" date="2016-09" db="EMBL/GenBank/DDBJ databases">
        <title>Complete genome of Desulfosporosinus sp. OL.</title>
        <authorList>
            <person name="Mardanov A."/>
            <person name="Beletsky A."/>
            <person name="Panova A."/>
            <person name="Karnachuk O."/>
            <person name="Ravin N."/>
        </authorList>
    </citation>
    <scope>NUCLEOTIDE SEQUENCE [LARGE SCALE GENOMIC DNA]</scope>
    <source>
        <strain evidence="9 10">OL</strain>
    </source>
</reference>
<dbReference type="Proteomes" id="UP000186102">
    <property type="component" value="Unassembled WGS sequence"/>
</dbReference>
<dbReference type="InterPro" id="IPR050189">
    <property type="entry name" value="MFS_Efflux_Transporters"/>
</dbReference>
<dbReference type="InterPro" id="IPR036259">
    <property type="entry name" value="MFS_trans_sf"/>
</dbReference>
<keyword evidence="5 7" id="KW-1133">Transmembrane helix</keyword>
<keyword evidence="4 7" id="KW-0812">Transmembrane</keyword>
<feature type="transmembrane region" description="Helical" evidence="7">
    <location>
        <begin position="365"/>
        <end position="384"/>
    </location>
</feature>